<evidence type="ECO:0000313" key="3">
    <source>
        <dbReference type="EMBL" id="SHG58690.1"/>
    </source>
</evidence>
<evidence type="ECO:0000259" key="2">
    <source>
        <dbReference type="Pfam" id="PF01370"/>
    </source>
</evidence>
<gene>
    <name evidence="3" type="ORF">SAMN04488109_0951</name>
</gene>
<dbReference type="Gene3D" id="3.40.50.720">
    <property type="entry name" value="NAD(P)-binding Rossmann-like Domain"/>
    <property type="match status" value="1"/>
</dbReference>
<dbReference type="STRING" id="947013.SAMN04488109_0951"/>
<feature type="domain" description="NAD-dependent epimerase/dehydratase" evidence="2">
    <location>
        <begin position="3"/>
        <end position="237"/>
    </location>
</feature>
<comment type="similarity">
    <text evidence="1">Belongs to the NAD(P)-dependent epimerase/dehydratase family.</text>
</comment>
<reference evidence="3 4" key="1">
    <citation type="submission" date="2016-11" db="EMBL/GenBank/DDBJ databases">
        <authorList>
            <person name="Jaros S."/>
            <person name="Januszkiewicz K."/>
            <person name="Wedrychowicz H."/>
        </authorList>
    </citation>
    <scope>NUCLEOTIDE SEQUENCE [LARGE SCALE GENOMIC DNA]</scope>
    <source>
        <strain evidence="3 4">DSM 24574</strain>
    </source>
</reference>
<evidence type="ECO:0000256" key="1">
    <source>
        <dbReference type="ARBA" id="ARBA00007637"/>
    </source>
</evidence>
<protein>
    <submittedName>
        <fullName evidence="3">ADP-glyceromanno-heptose 6-epimerase</fullName>
    </submittedName>
</protein>
<keyword evidence="4" id="KW-1185">Reference proteome</keyword>
<organism evidence="3 4">
    <name type="scientific">Chryseolinea serpens</name>
    <dbReference type="NCBI Taxonomy" id="947013"/>
    <lineage>
        <taxon>Bacteria</taxon>
        <taxon>Pseudomonadati</taxon>
        <taxon>Bacteroidota</taxon>
        <taxon>Cytophagia</taxon>
        <taxon>Cytophagales</taxon>
        <taxon>Fulvivirgaceae</taxon>
        <taxon>Chryseolinea</taxon>
    </lineage>
</organism>
<dbReference type="SUPFAM" id="SSF51735">
    <property type="entry name" value="NAD(P)-binding Rossmann-fold domains"/>
    <property type="match status" value="1"/>
</dbReference>
<name>A0A1M5L194_9BACT</name>
<dbReference type="Gene3D" id="3.90.25.10">
    <property type="entry name" value="UDP-galactose 4-epimerase, domain 1"/>
    <property type="match status" value="1"/>
</dbReference>
<sequence length="306" mass="34845">MKVLVTGGAGYMGTELINLLVANDSVEQVIIYDNLSRLNYNLFLGLKLQKHAKLTFVKGELLDSRMLRKVLKGVDVVYHLAAKVTTPFAHADSHAYEQVNHWGTAELVYAVEESNVKKFIYASSSGVYGSSETAVDEQSVTDPKSFYAISKLRGEEHVRRLMDKMDTWILRCGNVYGYSKSMRFDSVINKFVWEANFNKLVTIQGDGKQSRSFIHIDLISKALNNLLTAELPRGTYNLVERTIKIFDIVDELKQLIPELEFIFINQHLKLSELKVKENTLVNKTLGINNPKLLKEELQEFLARFSF</sequence>
<dbReference type="AlphaFoldDB" id="A0A1M5L194"/>
<dbReference type="Pfam" id="PF01370">
    <property type="entry name" value="Epimerase"/>
    <property type="match status" value="1"/>
</dbReference>
<proteinExistence type="inferred from homology"/>
<dbReference type="OrthoDB" id="9801785at2"/>
<dbReference type="EMBL" id="FQWQ01000001">
    <property type="protein sequence ID" value="SHG58690.1"/>
    <property type="molecule type" value="Genomic_DNA"/>
</dbReference>
<dbReference type="CDD" id="cd08946">
    <property type="entry name" value="SDR_e"/>
    <property type="match status" value="1"/>
</dbReference>
<dbReference type="RefSeq" id="WP_073131543.1">
    <property type="nucleotide sequence ID" value="NZ_FQWQ01000001.1"/>
</dbReference>
<evidence type="ECO:0000313" key="4">
    <source>
        <dbReference type="Proteomes" id="UP000184212"/>
    </source>
</evidence>
<dbReference type="InterPro" id="IPR036291">
    <property type="entry name" value="NAD(P)-bd_dom_sf"/>
</dbReference>
<dbReference type="PANTHER" id="PTHR43000">
    <property type="entry name" value="DTDP-D-GLUCOSE 4,6-DEHYDRATASE-RELATED"/>
    <property type="match status" value="1"/>
</dbReference>
<accession>A0A1M5L194</accession>
<dbReference type="InterPro" id="IPR001509">
    <property type="entry name" value="Epimerase_deHydtase"/>
</dbReference>
<dbReference type="Proteomes" id="UP000184212">
    <property type="component" value="Unassembled WGS sequence"/>
</dbReference>